<dbReference type="InterPro" id="IPR036565">
    <property type="entry name" value="Mur-like_cat_sf"/>
</dbReference>
<dbReference type="GO" id="GO:0000287">
    <property type="term" value="F:magnesium ion binding"/>
    <property type="evidence" value="ECO:0007669"/>
    <property type="project" value="UniProtKB-UniRule"/>
</dbReference>
<feature type="binding site" evidence="7">
    <location>
        <begin position="459"/>
        <end position="462"/>
    </location>
    <ligand>
        <name>meso-2,6-diaminopimelate</name>
        <dbReference type="ChEBI" id="CHEBI:57791"/>
    </ligand>
</feature>
<dbReference type="PANTHER" id="PTHR23135:SF4">
    <property type="entry name" value="UDP-N-ACETYLMURAMOYL-L-ALANYL-D-GLUTAMATE--2,6-DIAMINOPIMELATE LIGASE MURE HOMOLOG, CHLOROPLASTIC"/>
    <property type="match status" value="1"/>
</dbReference>
<dbReference type="EMBL" id="JACGWT010000003">
    <property type="protein sequence ID" value="MBA8794315.1"/>
    <property type="molecule type" value="Genomic_DNA"/>
</dbReference>
<evidence type="ECO:0000256" key="3">
    <source>
        <dbReference type="ARBA" id="ARBA00022960"/>
    </source>
</evidence>
<dbReference type="InterPro" id="IPR000713">
    <property type="entry name" value="Mur_ligase_N"/>
</dbReference>
<dbReference type="EC" id="6.3.2.13" evidence="7"/>
<keyword evidence="7" id="KW-0067">ATP-binding</keyword>
<dbReference type="GO" id="GO:0071555">
    <property type="term" value="P:cell wall organization"/>
    <property type="evidence" value="ECO:0007669"/>
    <property type="project" value="UniProtKB-KW"/>
</dbReference>
<dbReference type="PANTHER" id="PTHR23135">
    <property type="entry name" value="MUR LIGASE FAMILY MEMBER"/>
    <property type="match status" value="1"/>
</dbReference>
<dbReference type="GO" id="GO:0005737">
    <property type="term" value="C:cytoplasm"/>
    <property type="evidence" value="ECO:0007669"/>
    <property type="project" value="UniProtKB-SubCell"/>
</dbReference>
<keyword evidence="3 7" id="KW-0133">Cell shape</keyword>
<comment type="function">
    <text evidence="7">Catalyzes the addition of meso-diaminopimelic acid to the nucleotide precursor UDP-N-acetylmuramoyl-L-alanyl-D-glutamate (UMAG) in the biosynthesis of bacterial cell-wall peptidoglycan.</text>
</comment>
<keyword evidence="2 7" id="KW-0132">Cell division</keyword>
<feature type="binding site" evidence="7">
    <location>
        <position position="518"/>
    </location>
    <ligand>
        <name>meso-2,6-diaminopimelate</name>
        <dbReference type="ChEBI" id="CHEBI:57791"/>
    </ligand>
</feature>
<evidence type="ECO:0000256" key="5">
    <source>
        <dbReference type="ARBA" id="ARBA00023306"/>
    </source>
</evidence>
<comment type="PTM">
    <text evidence="7">Carboxylation is probably crucial for Mg(2+) binding and, consequently, for the gamma-phosphate positioning of ATP.</text>
</comment>
<feature type="binding site" evidence="7">
    <location>
        <position position="216"/>
    </location>
    <ligand>
        <name>UDP-N-acetyl-alpha-D-muramoyl-L-alanyl-D-glutamate</name>
        <dbReference type="ChEBI" id="CHEBI:83900"/>
    </ligand>
</feature>
<proteinExistence type="inferred from homology"/>
<dbReference type="GO" id="GO:0008765">
    <property type="term" value="F:UDP-N-acetylmuramoylalanyl-D-glutamate-2,6-diaminopimelate ligase activity"/>
    <property type="evidence" value="ECO:0007669"/>
    <property type="project" value="UniProtKB-UniRule"/>
</dbReference>
<dbReference type="SUPFAM" id="SSF53244">
    <property type="entry name" value="MurD-like peptide ligases, peptide-binding domain"/>
    <property type="match status" value="1"/>
</dbReference>
<keyword evidence="7" id="KW-0547">Nucleotide-binding</keyword>
<evidence type="ECO:0000259" key="11">
    <source>
        <dbReference type="Pfam" id="PF08245"/>
    </source>
</evidence>
<evidence type="ECO:0000256" key="7">
    <source>
        <dbReference type="HAMAP-Rule" id="MF_00208"/>
    </source>
</evidence>
<dbReference type="NCBIfam" id="TIGR01085">
    <property type="entry name" value="murE"/>
    <property type="match status" value="1"/>
</dbReference>
<dbReference type="GO" id="GO:0051301">
    <property type="term" value="P:cell division"/>
    <property type="evidence" value="ECO:0007669"/>
    <property type="project" value="UniProtKB-KW"/>
</dbReference>
<name>A0A7W3ISB0_9ACTN</name>
<dbReference type="SUPFAM" id="SSF53623">
    <property type="entry name" value="MurD-like peptide ligases, catalytic domain"/>
    <property type="match status" value="1"/>
</dbReference>
<comment type="caution">
    <text evidence="12">The sequence shown here is derived from an EMBL/GenBank/DDBJ whole genome shotgun (WGS) entry which is preliminary data.</text>
</comment>
<feature type="domain" description="Mur ligase C-terminal" evidence="10">
    <location>
        <begin position="380"/>
        <end position="520"/>
    </location>
</feature>
<dbReference type="InterPro" id="IPR004101">
    <property type="entry name" value="Mur_ligase_C"/>
</dbReference>
<feature type="modified residue" description="N6-carboxylysine" evidence="7">
    <location>
        <position position="256"/>
    </location>
</feature>
<evidence type="ECO:0000256" key="8">
    <source>
        <dbReference type="RuleBase" id="RU004135"/>
    </source>
</evidence>
<evidence type="ECO:0000313" key="12">
    <source>
        <dbReference type="EMBL" id="MBA8794315.1"/>
    </source>
</evidence>
<evidence type="ECO:0000259" key="10">
    <source>
        <dbReference type="Pfam" id="PF02875"/>
    </source>
</evidence>
<feature type="binding site" evidence="7">
    <location>
        <position position="522"/>
    </location>
    <ligand>
        <name>meso-2,6-diaminopimelate</name>
        <dbReference type="ChEBI" id="CHEBI:57791"/>
    </ligand>
</feature>
<evidence type="ECO:0000256" key="2">
    <source>
        <dbReference type="ARBA" id="ARBA00022618"/>
    </source>
</evidence>
<feature type="binding site" evidence="7">
    <location>
        <position position="224"/>
    </location>
    <ligand>
        <name>UDP-N-acetyl-alpha-D-muramoyl-L-alanyl-D-glutamate</name>
        <dbReference type="ChEBI" id="CHEBI:83900"/>
    </ligand>
</feature>
<dbReference type="Gene3D" id="3.40.1190.10">
    <property type="entry name" value="Mur-like, catalytic domain"/>
    <property type="match status" value="1"/>
</dbReference>
<dbReference type="Gene3D" id="3.90.190.20">
    <property type="entry name" value="Mur ligase, C-terminal domain"/>
    <property type="match status" value="1"/>
</dbReference>
<dbReference type="Gene3D" id="3.40.1390.10">
    <property type="entry name" value="MurE/MurF, N-terminal domain"/>
    <property type="match status" value="1"/>
</dbReference>
<dbReference type="InterPro" id="IPR036615">
    <property type="entry name" value="Mur_ligase_C_dom_sf"/>
</dbReference>
<dbReference type="Proteomes" id="UP000523079">
    <property type="component" value="Unassembled WGS sequence"/>
</dbReference>
<feature type="domain" description="Mur ligase central" evidence="11">
    <location>
        <begin position="142"/>
        <end position="349"/>
    </location>
</feature>
<dbReference type="InterPro" id="IPR005761">
    <property type="entry name" value="UDP-N-AcMur-Glu-dNH2Pim_ligase"/>
</dbReference>
<dbReference type="HAMAP" id="MF_00208">
    <property type="entry name" value="MurE"/>
    <property type="match status" value="1"/>
</dbReference>
<keyword evidence="13" id="KW-1185">Reference proteome</keyword>
<dbReference type="GO" id="GO:0005524">
    <property type="term" value="F:ATP binding"/>
    <property type="evidence" value="ECO:0007669"/>
    <property type="project" value="UniProtKB-UniRule"/>
</dbReference>
<dbReference type="GO" id="GO:0008360">
    <property type="term" value="P:regulation of cell shape"/>
    <property type="evidence" value="ECO:0007669"/>
    <property type="project" value="UniProtKB-KW"/>
</dbReference>
<keyword evidence="7" id="KW-0460">Magnesium</keyword>
<dbReference type="Pfam" id="PF08245">
    <property type="entry name" value="Mur_ligase_M"/>
    <property type="match status" value="1"/>
</dbReference>
<evidence type="ECO:0000313" key="13">
    <source>
        <dbReference type="Proteomes" id="UP000523079"/>
    </source>
</evidence>
<feature type="binding site" evidence="7">
    <location>
        <begin position="189"/>
        <end position="190"/>
    </location>
    <ligand>
        <name>UDP-N-acetyl-alpha-D-muramoyl-L-alanyl-D-glutamate</name>
        <dbReference type="ChEBI" id="CHEBI:83900"/>
    </ligand>
</feature>
<comment type="cofactor">
    <cofactor evidence="7">
        <name>Mg(2+)</name>
        <dbReference type="ChEBI" id="CHEBI:18420"/>
    </cofactor>
</comment>
<organism evidence="12 13">
    <name type="scientific">Microlunatus kandeliicorticis</name>
    <dbReference type="NCBI Taxonomy" id="1759536"/>
    <lineage>
        <taxon>Bacteria</taxon>
        <taxon>Bacillati</taxon>
        <taxon>Actinomycetota</taxon>
        <taxon>Actinomycetes</taxon>
        <taxon>Propionibacteriales</taxon>
        <taxon>Propionibacteriaceae</taxon>
        <taxon>Microlunatus</taxon>
    </lineage>
</organism>
<evidence type="ECO:0000256" key="6">
    <source>
        <dbReference type="ARBA" id="ARBA00023316"/>
    </source>
</evidence>
<dbReference type="InterPro" id="IPR013221">
    <property type="entry name" value="Mur_ligase_cen"/>
</dbReference>
<keyword evidence="7" id="KW-0963">Cytoplasm</keyword>
<gene>
    <name evidence="7" type="primary">murE</name>
    <name evidence="12" type="ORF">FHX74_001934</name>
</gene>
<keyword evidence="4 7" id="KW-0573">Peptidoglycan synthesis</keyword>
<comment type="pathway">
    <text evidence="7 8">Cell wall biogenesis; peptidoglycan biosynthesis.</text>
</comment>
<keyword evidence="6 7" id="KW-0961">Cell wall biogenesis/degradation</keyword>
<feature type="short sequence motif" description="Meso-diaminopimelate recognition motif" evidence="7">
    <location>
        <begin position="459"/>
        <end position="462"/>
    </location>
</feature>
<dbReference type="NCBIfam" id="NF001126">
    <property type="entry name" value="PRK00139.1-4"/>
    <property type="match status" value="1"/>
</dbReference>
<feature type="domain" description="Mur ligase N-terminal catalytic" evidence="9">
    <location>
        <begin position="49"/>
        <end position="129"/>
    </location>
</feature>
<feature type="binding site" evidence="7">
    <location>
        <begin position="144"/>
        <end position="150"/>
    </location>
    <ligand>
        <name>ATP</name>
        <dbReference type="ChEBI" id="CHEBI:30616"/>
    </ligand>
</feature>
<sequence length="567" mass="57624">MTAVPGGQGNPHRPHRGRPVPLADALATALAADGALADDRPRRGPLPAVTGVASDSRLAGPGDLYLALPGDRTHGARFAAQAVRAGAVAVLTDAAGAALLEGDGSLGPDVPVVVVDRPRALMAGLAAEVYDRPARALRTVGITGTNGKTTTSFLVDGGLRAGGWHTGLIGTLGYRIDDRPLDGPRTTVTTPESAELQGLFAALREAGAQAVTMEVSSHALALGRADAVVFDVAVFTNFGRDHLDFHGTLEAYFAAKASLFTAARARRAVINLDDPRGPALVAQARAEGLAVVTTGTADGTAADYRLLELDADGPVTRLTVGTPAGTVRMDLKLPGDHNAHNAVSALAAVDLLTADAAPGPGPAFDRDRAIAGIGAVTVPGRMQPVPLADHPDARTPQVYVDFAHTPQAVASALAALAPRAHGRPVVCVVGCGGDRDPAKRGSMGAAAVRGADLVVITDDNPRGEEPAAIRAATLAGARDELARTGAATEVVDGGDRRSALALALRRARTSGAVVAVLGKGHEQGQEVAGVVHPFDDAAVVAELWAELADEPAVPSEAAPVPTARGSR</sequence>
<dbReference type="Pfam" id="PF01225">
    <property type="entry name" value="Mur_ligase"/>
    <property type="match status" value="1"/>
</dbReference>
<comment type="caution">
    <text evidence="7">Lacks conserved residue(s) required for the propagation of feature annotation.</text>
</comment>
<dbReference type="NCBIfam" id="NF001124">
    <property type="entry name" value="PRK00139.1-2"/>
    <property type="match status" value="1"/>
</dbReference>
<dbReference type="SUPFAM" id="SSF63418">
    <property type="entry name" value="MurE/MurF N-terminal domain"/>
    <property type="match status" value="1"/>
</dbReference>
<keyword evidence="7 12" id="KW-0436">Ligase</keyword>
<protein>
    <recommendedName>
        <fullName evidence="7">UDP-N-acetylmuramoyl-L-alanyl-D-glutamate--2,6-diaminopimelate ligase</fullName>
        <ecNumber evidence="7">6.3.2.13</ecNumber>
    </recommendedName>
    <alternativeName>
        <fullName evidence="7">Meso-A2pm-adding enzyme</fullName>
    </alternativeName>
    <alternativeName>
        <fullName evidence="7">Meso-diaminopimelate-adding enzyme</fullName>
    </alternativeName>
    <alternativeName>
        <fullName evidence="7">UDP-MurNAc-L-Ala-D-Glu:meso-diaminopimelate ligase</fullName>
    </alternativeName>
    <alternativeName>
        <fullName evidence="7">UDP-MurNAc-tripeptide synthetase</fullName>
    </alternativeName>
    <alternativeName>
        <fullName evidence="7">UDP-N-acetylmuramyl-tripeptide synthetase</fullName>
    </alternativeName>
</protein>
<evidence type="ECO:0000256" key="4">
    <source>
        <dbReference type="ARBA" id="ARBA00022984"/>
    </source>
</evidence>
<dbReference type="AlphaFoldDB" id="A0A7W3ISB0"/>
<dbReference type="InterPro" id="IPR035911">
    <property type="entry name" value="MurE/MurF_N"/>
</dbReference>
<evidence type="ECO:0000259" key="9">
    <source>
        <dbReference type="Pfam" id="PF01225"/>
    </source>
</evidence>
<reference evidence="12 13" key="1">
    <citation type="submission" date="2020-07" db="EMBL/GenBank/DDBJ databases">
        <title>Sequencing the genomes of 1000 actinobacteria strains.</title>
        <authorList>
            <person name="Klenk H.-P."/>
        </authorList>
    </citation>
    <scope>NUCLEOTIDE SEQUENCE [LARGE SCALE GENOMIC DNA]</scope>
    <source>
        <strain evidence="12 13">DSM 100723</strain>
    </source>
</reference>
<dbReference type="UniPathway" id="UPA00219"/>
<feature type="binding site" evidence="7">
    <location>
        <position position="56"/>
    </location>
    <ligand>
        <name>UDP-N-acetyl-alpha-D-muramoyl-L-alanyl-D-glutamate</name>
        <dbReference type="ChEBI" id="CHEBI:83900"/>
    </ligand>
</feature>
<comment type="subcellular location">
    <subcellularLocation>
        <location evidence="7 8">Cytoplasm</location>
    </subcellularLocation>
</comment>
<comment type="similarity">
    <text evidence="1 7">Belongs to the MurCDEF family. MurE subfamily.</text>
</comment>
<evidence type="ECO:0000256" key="1">
    <source>
        <dbReference type="ARBA" id="ARBA00005898"/>
    </source>
</evidence>
<dbReference type="Pfam" id="PF02875">
    <property type="entry name" value="Mur_ligase_C"/>
    <property type="match status" value="1"/>
</dbReference>
<accession>A0A7W3ISB0</accession>
<dbReference type="GO" id="GO:0009252">
    <property type="term" value="P:peptidoglycan biosynthetic process"/>
    <property type="evidence" value="ECO:0007669"/>
    <property type="project" value="UniProtKB-UniRule"/>
</dbReference>
<feature type="binding site" evidence="7">
    <location>
        <position position="435"/>
    </location>
    <ligand>
        <name>meso-2,6-diaminopimelate</name>
        <dbReference type="ChEBI" id="CHEBI:57791"/>
    </ligand>
</feature>
<keyword evidence="5 7" id="KW-0131">Cell cycle</keyword>
<comment type="catalytic activity">
    <reaction evidence="7">
        <text>UDP-N-acetyl-alpha-D-muramoyl-L-alanyl-D-glutamate + meso-2,6-diaminopimelate + ATP = UDP-N-acetyl-alpha-D-muramoyl-L-alanyl-gamma-D-glutamyl-meso-2,6-diaminopimelate + ADP + phosphate + H(+)</text>
        <dbReference type="Rhea" id="RHEA:23676"/>
        <dbReference type="ChEBI" id="CHEBI:15378"/>
        <dbReference type="ChEBI" id="CHEBI:30616"/>
        <dbReference type="ChEBI" id="CHEBI:43474"/>
        <dbReference type="ChEBI" id="CHEBI:57791"/>
        <dbReference type="ChEBI" id="CHEBI:83900"/>
        <dbReference type="ChEBI" id="CHEBI:83905"/>
        <dbReference type="ChEBI" id="CHEBI:456216"/>
        <dbReference type="EC" id="6.3.2.13"/>
    </reaction>
</comment>